<keyword evidence="1" id="KW-0812">Transmembrane</keyword>
<evidence type="ECO:0000313" key="2">
    <source>
        <dbReference type="EMBL" id="TMI75746.1"/>
    </source>
</evidence>
<feature type="transmembrane region" description="Helical" evidence="1">
    <location>
        <begin position="12"/>
        <end position="31"/>
    </location>
</feature>
<accession>A0A537IYE7</accession>
<organism evidence="2 3">
    <name type="scientific">Candidatus Segetimicrobium genomatis</name>
    <dbReference type="NCBI Taxonomy" id="2569760"/>
    <lineage>
        <taxon>Bacteria</taxon>
        <taxon>Bacillati</taxon>
        <taxon>Candidatus Sysuimicrobiota</taxon>
        <taxon>Candidatus Sysuimicrobiia</taxon>
        <taxon>Candidatus Sysuimicrobiales</taxon>
        <taxon>Candidatus Segetimicrobiaceae</taxon>
        <taxon>Candidatus Segetimicrobium</taxon>
    </lineage>
</organism>
<reference evidence="2 3" key="1">
    <citation type="journal article" date="2019" name="Nat. Microbiol.">
        <title>Mediterranean grassland soil C-N compound turnover is dependent on rainfall and depth, and is mediated by genomically divergent microorganisms.</title>
        <authorList>
            <person name="Diamond S."/>
            <person name="Andeer P.F."/>
            <person name="Li Z."/>
            <person name="Crits-Christoph A."/>
            <person name="Burstein D."/>
            <person name="Anantharaman K."/>
            <person name="Lane K.R."/>
            <person name="Thomas B.C."/>
            <person name="Pan C."/>
            <person name="Northen T.R."/>
            <person name="Banfield J.F."/>
        </authorList>
    </citation>
    <scope>NUCLEOTIDE SEQUENCE [LARGE SCALE GENOMIC DNA]</scope>
    <source>
        <strain evidence="2">NP_8</strain>
    </source>
</reference>
<evidence type="ECO:0000256" key="1">
    <source>
        <dbReference type="SAM" id="Phobius"/>
    </source>
</evidence>
<dbReference type="AlphaFoldDB" id="A0A537IYE7"/>
<evidence type="ECO:0000313" key="3">
    <source>
        <dbReference type="Proteomes" id="UP000318834"/>
    </source>
</evidence>
<proteinExistence type="predicted"/>
<keyword evidence="1" id="KW-1133">Transmembrane helix</keyword>
<dbReference type="EMBL" id="VBAP01000040">
    <property type="protein sequence ID" value="TMI75746.1"/>
    <property type="molecule type" value="Genomic_DNA"/>
</dbReference>
<protein>
    <submittedName>
        <fullName evidence="2">Uncharacterized protein</fullName>
    </submittedName>
</protein>
<sequence>MNRAFVHLRVRMLVFVLLAFVPALLLTLLTFKEQRREGTDEAKDAALRLARAAAISYERLTVQTQSMLARLAQLPALRQTAGAACDCRRCL</sequence>
<comment type="caution">
    <text evidence="2">The sequence shown here is derived from an EMBL/GenBank/DDBJ whole genome shotgun (WGS) entry which is preliminary data.</text>
</comment>
<name>A0A537IYE7_9BACT</name>
<gene>
    <name evidence="2" type="ORF">E6H05_05860</name>
</gene>
<dbReference type="Proteomes" id="UP000318834">
    <property type="component" value="Unassembled WGS sequence"/>
</dbReference>
<keyword evidence="1" id="KW-0472">Membrane</keyword>